<dbReference type="SMART" id="SM00974">
    <property type="entry name" value="T5orf172"/>
    <property type="match status" value="1"/>
</dbReference>
<dbReference type="EMBL" id="BMYD01000001">
    <property type="protein sequence ID" value="GHA70250.1"/>
    <property type="molecule type" value="Genomic_DNA"/>
</dbReference>
<dbReference type="AlphaFoldDB" id="A0A918SSY7"/>
<comment type="caution">
    <text evidence="2">The sequence shown here is derived from an EMBL/GenBank/DDBJ whole genome shotgun (WGS) entry which is preliminary data.</text>
</comment>
<gene>
    <name evidence="2" type="ORF">GCM10007067_02930</name>
</gene>
<keyword evidence="3" id="KW-1185">Reference proteome</keyword>
<dbReference type="Proteomes" id="UP000646426">
    <property type="component" value="Unassembled WGS sequence"/>
</dbReference>
<organism evidence="2 3">
    <name type="scientific">Cognatilysobacter bugurensis</name>
    <dbReference type="NCBI Taxonomy" id="543356"/>
    <lineage>
        <taxon>Bacteria</taxon>
        <taxon>Pseudomonadati</taxon>
        <taxon>Pseudomonadota</taxon>
        <taxon>Gammaproteobacteria</taxon>
        <taxon>Lysobacterales</taxon>
        <taxon>Lysobacteraceae</taxon>
        <taxon>Cognatilysobacter</taxon>
    </lineage>
</organism>
<sequence length="181" mass="20129">MYVAPCAYEDLLKLGFSRDPLDRLRSLHRRYFEVFDLGRAMLVETETVRDARAIELRLRRELGEHNAPAPLVMREEAGGASEWYRGAYGRLDQAVLALEAGGHRVHRPADTWFRAALTARSDLLYAWTLAVLPTDPVEAGDPRACALVSDALDACGALGIDLEPRLPPAVLAWHRQRGGRG</sequence>
<reference evidence="2" key="2">
    <citation type="submission" date="2020-09" db="EMBL/GenBank/DDBJ databases">
        <authorList>
            <person name="Sun Q."/>
            <person name="Kim S."/>
        </authorList>
    </citation>
    <scope>NUCLEOTIDE SEQUENCE</scope>
    <source>
        <strain evidence="2">KCTC 23077</strain>
    </source>
</reference>
<evidence type="ECO:0000313" key="3">
    <source>
        <dbReference type="Proteomes" id="UP000646426"/>
    </source>
</evidence>
<name>A0A918SSY7_9GAMM</name>
<protein>
    <recommendedName>
        <fullName evidence="1">Bacteriophage T5 Orf172 DNA-binding domain-containing protein</fullName>
    </recommendedName>
</protein>
<evidence type="ECO:0000313" key="2">
    <source>
        <dbReference type="EMBL" id="GHA70250.1"/>
    </source>
</evidence>
<dbReference type="InterPro" id="IPR018306">
    <property type="entry name" value="Phage_T5_Orf172_DNA-bd"/>
</dbReference>
<dbReference type="Pfam" id="PF13455">
    <property type="entry name" value="MUG113"/>
    <property type="match status" value="1"/>
</dbReference>
<evidence type="ECO:0000259" key="1">
    <source>
        <dbReference type="SMART" id="SM00974"/>
    </source>
</evidence>
<proteinExistence type="predicted"/>
<accession>A0A918SSY7</accession>
<reference evidence="2" key="1">
    <citation type="journal article" date="2014" name="Int. J. Syst. Evol. Microbiol.">
        <title>Complete genome sequence of Corynebacterium casei LMG S-19264T (=DSM 44701T), isolated from a smear-ripened cheese.</title>
        <authorList>
            <consortium name="US DOE Joint Genome Institute (JGI-PGF)"/>
            <person name="Walter F."/>
            <person name="Albersmeier A."/>
            <person name="Kalinowski J."/>
            <person name="Ruckert C."/>
        </authorList>
    </citation>
    <scope>NUCLEOTIDE SEQUENCE</scope>
    <source>
        <strain evidence="2">KCTC 23077</strain>
    </source>
</reference>
<feature type="domain" description="Bacteriophage T5 Orf172 DNA-binding" evidence="1">
    <location>
        <begin position="6"/>
        <end position="98"/>
    </location>
</feature>